<evidence type="ECO:0000313" key="4">
    <source>
        <dbReference type="Proteomes" id="UP000324222"/>
    </source>
</evidence>
<dbReference type="PANTHER" id="PTHR43851">
    <property type="match status" value="1"/>
</dbReference>
<comment type="similarity">
    <text evidence="1">Belongs to the protein kinase superfamily. ADCK protein kinase family.</text>
</comment>
<dbReference type="AlphaFoldDB" id="A0A5B7GJG6"/>
<gene>
    <name evidence="3" type="primary">adck3_0</name>
    <name evidence="3" type="ORF">E2C01_051556</name>
</gene>
<proteinExistence type="inferred from homology"/>
<keyword evidence="4" id="KW-1185">Reference proteome</keyword>
<dbReference type="Pfam" id="PF03109">
    <property type="entry name" value="ABC1"/>
    <property type="match status" value="1"/>
</dbReference>
<dbReference type="SUPFAM" id="SSF56112">
    <property type="entry name" value="Protein kinase-like (PK-like)"/>
    <property type="match status" value="1"/>
</dbReference>
<dbReference type="InterPro" id="IPR011009">
    <property type="entry name" value="Kinase-like_dom_sf"/>
</dbReference>
<reference evidence="3 4" key="1">
    <citation type="submission" date="2019-05" db="EMBL/GenBank/DDBJ databases">
        <title>Another draft genome of Portunus trituberculatus and its Hox gene families provides insights of decapod evolution.</title>
        <authorList>
            <person name="Jeong J.-H."/>
            <person name="Song I."/>
            <person name="Kim S."/>
            <person name="Choi T."/>
            <person name="Kim D."/>
            <person name="Ryu S."/>
            <person name="Kim W."/>
        </authorList>
    </citation>
    <scope>NUCLEOTIDE SEQUENCE [LARGE SCALE GENOMIC DNA]</scope>
    <source>
        <tissue evidence="3">Muscle</tissue>
    </source>
</reference>
<evidence type="ECO:0000259" key="2">
    <source>
        <dbReference type="Pfam" id="PF03109"/>
    </source>
</evidence>
<dbReference type="InterPro" id="IPR004147">
    <property type="entry name" value="ABC1_dom"/>
</dbReference>
<dbReference type="InterPro" id="IPR051409">
    <property type="entry name" value="Atypical_kinase_ADCK"/>
</dbReference>
<organism evidence="3 4">
    <name type="scientific">Portunus trituberculatus</name>
    <name type="common">Swimming crab</name>
    <name type="synonym">Neptunus trituberculatus</name>
    <dbReference type="NCBI Taxonomy" id="210409"/>
    <lineage>
        <taxon>Eukaryota</taxon>
        <taxon>Metazoa</taxon>
        <taxon>Ecdysozoa</taxon>
        <taxon>Arthropoda</taxon>
        <taxon>Crustacea</taxon>
        <taxon>Multicrustacea</taxon>
        <taxon>Malacostraca</taxon>
        <taxon>Eumalacostraca</taxon>
        <taxon>Eucarida</taxon>
        <taxon>Decapoda</taxon>
        <taxon>Pleocyemata</taxon>
        <taxon>Brachyura</taxon>
        <taxon>Eubrachyura</taxon>
        <taxon>Portunoidea</taxon>
        <taxon>Portunidae</taxon>
        <taxon>Portuninae</taxon>
        <taxon>Portunus</taxon>
    </lineage>
</organism>
<evidence type="ECO:0000313" key="3">
    <source>
        <dbReference type="EMBL" id="MPC57573.1"/>
    </source>
</evidence>
<name>A0A5B7GJG6_PORTR</name>
<dbReference type="Proteomes" id="UP000324222">
    <property type="component" value="Unassembled WGS sequence"/>
</dbReference>
<keyword evidence="3" id="KW-0808">Transferase</keyword>
<accession>A0A5B7GJG6</accession>
<comment type="caution">
    <text evidence="3">The sequence shown here is derived from an EMBL/GenBank/DDBJ whole genome shotgun (WGS) entry which is preliminary data.</text>
</comment>
<keyword evidence="3" id="KW-0418">Kinase</keyword>
<evidence type="ECO:0000256" key="1">
    <source>
        <dbReference type="ARBA" id="ARBA00009670"/>
    </source>
</evidence>
<dbReference type="GO" id="GO:0006744">
    <property type="term" value="P:ubiquinone biosynthetic process"/>
    <property type="evidence" value="ECO:0007669"/>
    <property type="project" value="TreeGrafter"/>
</dbReference>
<feature type="domain" description="ABC1 atypical kinase-like" evidence="2">
    <location>
        <begin position="227"/>
        <end position="317"/>
    </location>
</feature>
<dbReference type="PANTHER" id="PTHR43851:SF3">
    <property type="entry name" value="COENZYME Q8"/>
    <property type="match status" value="1"/>
</dbReference>
<dbReference type="OrthoDB" id="201153at2759"/>
<protein>
    <submittedName>
        <fullName evidence="3">Atypical kinase ADCK3, mitochondrial</fullName>
    </submittedName>
</protein>
<dbReference type="GO" id="GO:0016301">
    <property type="term" value="F:kinase activity"/>
    <property type="evidence" value="ECO:0007669"/>
    <property type="project" value="UniProtKB-KW"/>
</dbReference>
<sequence length="360" mass="39672">MVTEGLRVYNSSSSVQQPVTEFSEKFDSIDDALHNPKVEELNIEELLMQEASSEPALASLDSTIDDGLGRVQEKADQKVAELEVGGFSHGQSFVAQEETAEADLNQEIVKTDGVKKSPEHSSKLAENAQARKVPHSRISRLVSFGGLAAGLGMGTLAEVTRRSLGLRQGKNGGSLLDSSPFLTEANAKRIVDTLCKVRGAALKLGQMLSIQDSALINPQLQKIFERVRQSADFMPTWQLEETIIRQLGHDWRSMVVTFDEKPFAAASIGQVHLATLHDGRPVAMKIQYPGVAEGIESDINNLVSSLKVANIFPEGKNILLSFLPIFQLKIFSWNRYESYDQFSFNIGTYLTLYSVFVILL</sequence>
<dbReference type="EMBL" id="VSRR010014900">
    <property type="protein sequence ID" value="MPC57573.1"/>
    <property type="molecule type" value="Genomic_DNA"/>
</dbReference>